<accession>A0A919PD77</accession>
<comment type="caution">
    <text evidence="2">The sequence shown here is derived from an EMBL/GenBank/DDBJ whole genome shotgun (WGS) entry which is preliminary data.</text>
</comment>
<dbReference type="RefSeq" id="WP_203668468.1">
    <property type="nucleotide sequence ID" value="NZ_BONO01000012.1"/>
</dbReference>
<protein>
    <submittedName>
        <fullName evidence="2">Uncharacterized protein</fullName>
    </submittedName>
</protein>
<evidence type="ECO:0000256" key="1">
    <source>
        <dbReference type="SAM" id="MobiDB-lite"/>
    </source>
</evidence>
<name>A0A919PD77_9CELL</name>
<dbReference type="AlphaFoldDB" id="A0A919PD77"/>
<proteinExistence type="predicted"/>
<feature type="region of interest" description="Disordered" evidence="1">
    <location>
        <begin position="1"/>
        <end position="26"/>
    </location>
</feature>
<gene>
    <name evidence="2" type="ORF">Cpa01nite_18230</name>
</gene>
<keyword evidence="3" id="KW-1185">Reference proteome</keyword>
<dbReference type="Proteomes" id="UP000642125">
    <property type="component" value="Unassembled WGS sequence"/>
</dbReference>
<dbReference type="EMBL" id="BONO01000012">
    <property type="protein sequence ID" value="GIG36442.1"/>
    <property type="molecule type" value="Genomic_DNA"/>
</dbReference>
<sequence length="152" mass="16622">MPDRPPSGTLSFRRLDPEGAGQPAGTWDRAARTLVPVRTTWRRRPARAGRGSTVSLHSTEHGVDLMLSRSARSTVRVPVVDLRTASCQPSGLLRALADDLDAGGTRGEREVVDALRAQARFLEYDDHELAASPIGLRSGDPSRWWDLFGLLP</sequence>
<organism evidence="2 3">
    <name type="scientific">Cellulomonas pakistanensis</name>
    <dbReference type="NCBI Taxonomy" id="992287"/>
    <lineage>
        <taxon>Bacteria</taxon>
        <taxon>Bacillati</taxon>
        <taxon>Actinomycetota</taxon>
        <taxon>Actinomycetes</taxon>
        <taxon>Micrococcales</taxon>
        <taxon>Cellulomonadaceae</taxon>
        <taxon>Cellulomonas</taxon>
    </lineage>
</organism>
<evidence type="ECO:0000313" key="3">
    <source>
        <dbReference type="Proteomes" id="UP000642125"/>
    </source>
</evidence>
<reference evidence="2" key="1">
    <citation type="submission" date="2021-01" db="EMBL/GenBank/DDBJ databases">
        <title>Whole genome shotgun sequence of Cellulomonas pakistanensis NBRC 110800.</title>
        <authorList>
            <person name="Komaki H."/>
            <person name="Tamura T."/>
        </authorList>
    </citation>
    <scope>NUCLEOTIDE SEQUENCE</scope>
    <source>
        <strain evidence="2">NBRC 110800</strain>
    </source>
</reference>
<evidence type="ECO:0000313" key="2">
    <source>
        <dbReference type="EMBL" id="GIG36442.1"/>
    </source>
</evidence>